<gene>
    <name evidence="2" type="ORF">HLH44_18915</name>
</gene>
<evidence type="ECO:0000313" key="3">
    <source>
        <dbReference type="Proteomes" id="UP000530320"/>
    </source>
</evidence>
<dbReference type="RefSeq" id="WP_183010415.1">
    <property type="nucleotide sequence ID" value="NZ_JABEQP010000021.1"/>
</dbReference>
<keyword evidence="1" id="KW-0812">Transmembrane</keyword>
<dbReference type="EMBL" id="JABEQP010000021">
    <property type="protein sequence ID" value="MBB2199479.1"/>
    <property type="molecule type" value="Genomic_DNA"/>
</dbReference>
<evidence type="ECO:0000313" key="2">
    <source>
        <dbReference type="EMBL" id="MBB2199479.1"/>
    </source>
</evidence>
<name>A0A7W4PKC7_9PROT</name>
<dbReference type="Proteomes" id="UP000530320">
    <property type="component" value="Unassembled WGS sequence"/>
</dbReference>
<feature type="transmembrane region" description="Helical" evidence="1">
    <location>
        <begin position="7"/>
        <end position="25"/>
    </location>
</feature>
<comment type="caution">
    <text evidence="2">The sequence shown here is derived from an EMBL/GenBank/DDBJ whole genome shotgun (WGS) entry which is preliminary data.</text>
</comment>
<proteinExistence type="predicted"/>
<sequence>MLTIKISIPAVAVSFVLMPGILGFWTDWLDERAYCNGDPAWVCLGVGERLLHALGFGLKASGVTLVLLMLVGALLGLLYAVALGAAQAGKRIARLSRQTGG</sequence>
<feature type="transmembrane region" description="Helical" evidence="1">
    <location>
        <begin position="63"/>
        <end position="86"/>
    </location>
</feature>
<dbReference type="AlphaFoldDB" id="A0A7W4PKC7"/>
<reference evidence="2 3" key="1">
    <citation type="submission" date="2020-04" db="EMBL/GenBank/DDBJ databases">
        <title>Description of novel Gluconacetobacter.</title>
        <authorList>
            <person name="Sombolestani A."/>
        </authorList>
    </citation>
    <scope>NUCLEOTIDE SEQUENCE [LARGE SCALE GENOMIC DNA]</scope>
    <source>
        <strain evidence="2 3">LMG 22058</strain>
    </source>
</reference>
<accession>A0A7W4PKC7</accession>
<protein>
    <submittedName>
        <fullName evidence="2">Uncharacterized protein</fullName>
    </submittedName>
</protein>
<keyword evidence="1" id="KW-0472">Membrane</keyword>
<keyword evidence="1" id="KW-1133">Transmembrane helix</keyword>
<evidence type="ECO:0000256" key="1">
    <source>
        <dbReference type="SAM" id="Phobius"/>
    </source>
</evidence>
<organism evidence="2 3">
    <name type="scientific">Gluconacetobacter dulcium</name>
    <dbReference type="NCBI Taxonomy" id="2729096"/>
    <lineage>
        <taxon>Bacteria</taxon>
        <taxon>Pseudomonadati</taxon>
        <taxon>Pseudomonadota</taxon>
        <taxon>Alphaproteobacteria</taxon>
        <taxon>Acetobacterales</taxon>
        <taxon>Acetobacteraceae</taxon>
        <taxon>Gluconacetobacter</taxon>
    </lineage>
</organism>